<keyword evidence="9" id="KW-1185">Reference proteome</keyword>
<dbReference type="CDD" id="cd17535">
    <property type="entry name" value="REC_NarL-like"/>
    <property type="match status" value="1"/>
</dbReference>
<evidence type="ECO:0000256" key="1">
    <source>
        <dbReference type="ARBA" id="ARBA00022553"/>
    </source>
</evidence>
<keyword evidence="3" id="KW-0238">DNA-binding</keyword>
<keyword evidence="4" id="KW-0804">Transcription</keyword>
<keyword evidence="1 5" id="KW-0597">Phosphoprotein</keyword>
<feature type="domain" description="Response regulatory" evidence="7">
    <location>
        <begin position="8"/>
        <end position="124"/>
    </location>
</feature>
<accession>A0ABV5MG51</accession>
<reference evidence="8 9" key="1">
    <citation type="submission" date="2024-09" db="EMBL/GenBank/DDBJ databases">
        <authorList>
            <person name="Sun Q."/>
            <person name="Mori K."/>
        </authorList>
    </citation>
    <scope>NUCLEOTIDE SEQUENCE [LARGE SCALE GENOMIC DNA]</scope>
    <source>
        <strain evidence="8 9">JCM 3307</strain>
    </source>
</reference>
<dbReference type="InterPro" id="IPR011006">
    <property type="entry name" value="CheY-like_superfamily"/>
</dbReference>
<gene>
    <name evidence="8" type="ORF">ACFFTR_32550</name>
</gene>
<dbReference type="Proteomes" id="UP001589608">
    <property type="component" value="Unassembled WGS sequence"/>
</dbReference>
<dbReference type="CDD" id="cd06170">
    <property type="entry name" value="LuxR_C_like"/>
    <property type="match status" value="1"/>
</dbReference>
<evidence type="ECO:0000259" key="6">
    <source>
        <dbReference type="PROSITE" id="PS50043"/>
    </source>
</evidence>
<dbReference type="InterPro" id="IPR001789">
    <property type="entry name" value="Sig_transdc_resp-reg_receiver"/>
</dbReference>
<dbReference type="SUPFAM" id="SSF46894">
    <property type="entry name" value="C-terminal effector domain of the bipartite response regulators"/>
    <property type="match status" value="1"/>
</dbReference>
<evidence type="ECO:0000256" key="4">
    <source>
        <dbReference type="ARBA" id="ARBA00023163"/>
    </source>
</evidence>
<dbReference type="RefSeq" id="WP_223102784.1">
    <property type="nucleotide sequence ID" value="NZ_CP061913.1"/>
</dbReference>
<dbReference type="PANTHER" id="PTHR43214:SF24">
    <property type="entry name" value="TRANSCRIPTIONAL REGULATORY PROTEIN NARL-RELATED"/>
    <property type="match status" value="1"/>
</dbReference>
<dbReference type="InterPro" id="IPR058245">
    <property type="entry name" value="NreC/VraR/RcsB-like_REC"/>
</dbReference>
<dbReference type="PRINTS" id="PR00038">
    <property type="entry name" value="HTHLUXR"/>
</dbReference>
<dbReference type="SMART" id="SM00448">
    <property type="entry name" value="REC"/>
    <property type="match status" value="1"/>
</dbReference>
<dbReference type="EMBL" id="JBHMCA010000054">
    <property type="protein sequence ID" value="MFB9447848.1"/>
    <property type="molecule type" value="Genomic_DNA"/>
</dbReference>
<dbReference type="PROSITE" id="PS50043">
    <property type="entry name" value="HTH_LUXR_2"/>
    <property type="match status" value="1"/>
</dbReference>
<protein>
    <submittedName>
        <fullName evidence="8">Response regulator</fullName>
    </submittedName>
</protein>
<evidence type="ECO:0000256" key="2">
    <source>
        <dbReference type="ARBA" id="ARBA00023015"/>
    </source>
</evidence>
<dbReference type="InterPro" id="IPR039420">
    <property type="entry name" value="WalR-like"/>
</dbReference>
<evidence type="ECO:0000313" key="8">
    <source>
        <dbReference type="EMBL" id="MFB9447848.1"/>
    </source>
</evidence>
<dbReference type="PROSITE" id="PS00622">
    <property type="entry name" value="HTH_LUXR_1"/>
    <property type="match status" value="1"/>
</dbReference>
<dbReference type="SUPFAM" id="SSF52172">
    <property type="entry name" value="CheY-like"/>
    <property type="match status" value="1"/>
</dbReference>
<evidence type="ECO:0000256" key="5">
    <source>
        <dbReference type="PROSITE-ProRule" id="PRU00169"/>
    </source>
</evidence>
<dbReference type="SMART" id="SM00421">
    <property type="entry name" value="HTH_LUXR"/>
    <property type="match status" value="1"/>
</dbReference>
<keyword evidence="2" id="KW-0805">Transcription regulation</keyword>
<name>A0ABV5MG51_9ACTN</name>
<dbReference type="PROSITE" id="PS50110">
    <property type="entry name" value="RESPONSE_REGULATORY"/>
    <property type="match status" value="1"/>
</dbReference>
<evidence type="ECO:0000259" key="7">
    <source>
        <dbReference type="PROSITE" id="PS50110"/>
    </source>
</evidence>
<organism evidence="8 9">
    <name type="scientific">Dactylosporangium vinaceum</name>
    <dbReference type="NCBI Taxonomy" id="53362"/>
    <lineage>
        <taxon>Bacteria</taxon>
        <taxon>Bacillati</taxon>
        <taxon>Actinomycetota</taxon>
        <taxon>Actinomycetes</taxon>
        <taxon>Micromonosporales</taxon>
        <taxon>Micromonosporaceae</taxon>
        <taxon>Dactylosporangium</taxon>
    </lineage>
</organism>
<evidence type="ECO:0000313" key="9">
    <source>
        <dbReference type="Proteomes" id="UP001589608"/>
    </source>
</evidence>
<dbReference type="InterPro" id="IPR016032">
    <property type="entry name" value="Sig_transdc_resp-reg_C-effctor"/>
</dbReference>
<sequence length="217" mass="22970">MTSDQVIRVLVADDHPIFRDGLAVLLGSVDGIEVVGTAATGQEAFDSAVRLRPDVVVMDVQMPDLNGIEATRRLAAAVPESGVVVLTMSEDDGTVFAAVRAGARGYLVKGAEQEEIVRAITTVAAGGAVFGAPLARRIAEFFAAGHLEPRTAFPDLTAREREILELLAAGRSNAQIAQALFLSQKTVRNNVSNVFAKLHVSDRAEAIVRAREAGLGR</sequence>
<proteinExistence type="predicted"/>
<evidence type="ECO:0000256" key="3">
    <source>
        <dbReference type="ARBA" id="ARBA00023125"/>
    </source>
</evidence>
<dbReference type="Pfam" id="PF00072">
    <property type="entry name" value="Response_reg"/>
    <property type="match status" value="1"/>
</dbReference>
<dbReference type="Gene3D" id="3.40.50.2300">
    <property type="match status" value="1"/>
</dbReference>
<dbReference type="InterPro" id="IPR000792">
    <property type="entry name" value="Tscrpt_reg_LuxR_C"/>
</dbReference>
<feature type="modified residue" description="4-aspartylphosphate" evidence="5">
    <location>
        <position position="59"/>
    </location>
</feature>
<dbReference type="Pfam" id="PF00196">
    <property type="entry name" value="GerE"/>
    <property type="match status" value="1"/>
</dbReference>
<dbReference type="PANTHER" id="PTHR43214">
    <property type="entry name" value="TWO-COMPONENT RESPONSE REGULATOR"/>
    <property type="match status" value="1"/>
</dbReference>
<feature type="domain" description="HTH luxR-type" evidence="6">
    <location>
        <begin position="149"/>
        <end position="214"/>
    </location>
</feature>
<comment type="caution">
    <text evidence="8">The sequence shown here is derived from an EMBL/GenBank/DDBJ whole genome shotgun (WGS) entry which is preliminary data.</text>
</comment>